<evidence type="ECO:0000256" key="9">
    <source>
        <dbReference type="SAM" id="MobiDB-lite"/>
    </source>
</evidence>
<dbReference type="AlphaFoldDB" id="A0A3L6KYP7"/>
<dbReference type="GO" id="GO:0005886">
    <property type="term" value="C:plasma membrane"/>
    <property type="evidence" value="ECO:0007669"/>
    <property type="project" value="UniProtKB-SubCell"/>
</dbReference>
<evidence type="ECO:0000313" key="11">
    <source>
        <dbReference type="EMBL" id="RHW67390.1"/>
    </source>
</evidence>
<keyword evidence="3" id="KW-1003">Cell membrane</keyword>
<keyword evidence="6" id="KW-0472">Membrane</keyword>
<evidence type="ECO:0000256" key="4">
    <source>
        <dbReference type="ARBA" id="ARBA00022622"/>
    </source>
</evidence>
<keyword evidence="7" id="KW-0325">Glycoprotein</keyword>
<name>A0A3L6KYP7_9TRYP</name>
<comment type="function">
    <text evidence="1">VSG forms a coat on the surface of the parasite. The trypanosome evades the immune response of the host by expressing a series of antigenically distinct VSGs from an estimated 1000 VSG genes.</text>
</comment>
<feature type="region of interest" description="Disordered" evidence="9">
    <location>
        <begin position="93"/>
        <end position="133"/>
    </location>
</feature>
<reference evidence="11 12" key="1">
    <citation type="submission" date="2018-09" db="EMBL/GenBank/DDBJ databases">
        <title>whole genome sequence of T. equiperdum IVM-t1 strain.</title>
        <authorList>
            <person name="Suganuma K."/>
        </authorList>
    </citation>
    <scope>NUCLEOTIDE SEQUENCE [LARGE SCALE GENOMIC DNA]</scope>
    <source>
        <strain evidence="11 12">IVM-t1</strain>
    </source>
</reference>
<dbReference type="EMBL" id="QSBY01000013">
    <property type="protein sequence ID" value="RHW67390.1"/>
    <property type="molecule type" value="Genomic_DNA"/>
</dbReference>
<evidence type="ECO:0000256" key="1">
    <source>
        <dbReference type="ARBA" id="ARBA00002523"/>
    </source>
</evidence>
<evidence type="ECO:0000256" key="8">
    <source>
        <dbReference type="ARBA" id="ARBA00023288"/>
    </source>
</evidence>
<organism evidence="11 12">
    <name type="scientific">Trypanosoma brucei equiperdum</name>
    <dbReference type="NCBI Taxonomy" id="630700"/>
    <lineage>
        <taxon>Eukaryota</taxon>
        <taxon>Discoba</taxon>
        <taxon>Euglenozoa</taxon>
        <taxon>Kinetoplastea</taxon>
        <taxon>Metakinetoplastina</taxon>
        <taxon>Trypanosomatida</taxon>
        <taxon>Trypanosomatidae</taxon>
        <taxon>Trypanosoma</taxon>
    </lineage>
</organism>
<protein>
    <submittedName>
        <fullName evidence="11">Trypanosomal VSG domain containing protein</fullName>
    </submittedName>
</protein>
<comment type="caution">
    <text evidence="11">The sequence shown here is derived from an EMBL/GenBank/DDBJ whole genome shotgun (WGS) entry which is preliminary data.</text>
</comment>
<sequence length="133" mass="14123">MGKHTSTISAFPAYGVLGKPTNTEGCDGNGSNGMCVNYKHQLGDSGSGITWMKDLESAAADINKRVSAHGRIDTLLTQLKVINSTAWEIYRSSSAAKPTTTRADAKPQNENTEEKQKACEGLTKAADCKSNGN</sequence>
<feature type="compositionally biased region" description="Basic and acidic residues" evidence="9">
    <location>
        <begin position="103"/>
        <end position="118"/>
    </location>
</feature>
<keyword evidence="4" id="KW-0336">GPI-anchor</keyword>
<evidence type="ECO:0000259" key="10">
    <source>
        <dbReference type="Pfam" id="PF13206"/>
    </source>
</evidence>
<accession>A0A3L6KYP7</accession>
<feature type="domain" description="Trypanosome variant surface glycoprotein B-type N-terminal" evidence="10">
    <location>
        <begin position="16"/>
        <end position="80"/>
    </location>
</feature>
<dbReference type="GO" id="GO:0098552">
    <property type="term" value="C:side of membrane"/>
    <property type="evidence" value="ECO:0007669"/>
    <property type="project" value="UniProtKB-KW"/>
</dbReference>
<dbReference type="Pfam" id="PF13206">
    <property type="entry name" value="VSG_B"/>
    <property type="match status" value="1"/>
</dbReference>
<dbReference type="Proteomes" id="UP000266743">
    <property type="component" value="Unassembled WGS sequence"/>
</dbReference>
<keyword evidence="8" id="KW-0449">Lipoprotein</keyword>
<evidence type="ECO:0000256" key="7">
    <source>
        <dbReference type="ARBA" id="ARBA00023180"/>
    </source>
</evidence>
<keyword evidence="5" id="KW-0732">Signal</keyword>
<evidence type="ECO:0000313" key="12">
    <source>
        <dbReference type="Proteomes" id="UP000266743"/>
    </source>
</evidence>
<feature type="compositionally biased region" description="Polar residues" evidence="9">
    <location>
        <begin position="93"/>
        <end position="102"/>
    </location>
</feature>
<proteinExistence type="predicted"/>
<evidence type="ECO:0000256" key="3">
    <source>
        <dbReference type="ARBA" id="ARBA00022475"/>
    </source>
</evidence>
<evidence type="ECO:0000256" key="2">
    <source>
        <dbReference type="ARBA" id="ARBA00004609"/>
    </source>
</evidence>
<gene>
    <name evidence="11" type="ORF">DPX39_000007100</name>
</gene>
<evidence type="ECO:0000256" key="6">
    <source>
        <dbReference type="ARBA" id="ARBA00023136"/>
    </source>
</evidence>
<dbReference type="InterPro" id="IPR025932">
    <property type="entry name" value="Trypano_VSG_B_N_dom"/>
</dbReference>
<evidence type="ECO:0000256" key="5">
    <source>
        <dbReference type="ARBA" id="ARBA00022729"/>
    </source>
</evidence>
<comment type="subcellular location">
    <subcellularLocation>
        <location evidence="2">Cell membrane</location>
        <topology evidence="2">Lipid-anchor</topology>
        <topology evidence="2">GPI-anchor</topology>
    </subcellularLocation>
</comment>